<evidence type="ECO:0000259" key="7">
    <source>
        <dbReference type="Pfam" id="PF13632"/>
    </source>
</evidence>
<protein>
    <submittedName>
        <fullName evidence="8">Cellulose synthase/poly-beta-1,6-N-acetylglucosamine synthase-like glycosyltransferase</fullName>
    </submittedName>
</protein>
<feature type="transmembrane region" description="Helical" evidence="6">
    <location>
        <begin position="375"/>
        <end position="393"/>
    </location>
</feature>
<gene>
    <name evidence="8" type="ORF">FHS83_001608</name>
</gene>
<keyword evidence="2 8" id="KW-0808">Transferase</keyword>
<dbReference type="AlphaFoldDB" id="A0A846MZB1"/>
<evidence type="ECO:0000313" key="9">
    <source>
        <dbReference type="Proteomes" id="UP000570514"/>
    </source>
</evidence>
<feature type="domain" description="Glycosyltransferase 2-like" evidence="7">
    <location>
        <begin position="142"/>
        <end position="324"/>
    </location>
</feature>
<proteinExistence type="predicted"/>
<feature type="transmembrane region" description="Helical" evidence="6">
    <location>
        <begin position="345"/>
        <end position="363"/>
    </location>
</feature>
<comment type="subcellular location">
    <subcellularLocation>
        <location evidence="1">Golgi apparatus membrane</location>
        <topology evidence="1">Multi-pass membrane protein</topology>
    </subcellularLocation>
</comment>
<evidence type="ECO:0000313" key="8">
    <source>
        <dbReference type="EMBL" id="NIK88290.1"/>
    </source>
</evidence>
<dbReference type="InterPro" id="IPR001173">
    <property type="entry name" value="Glyco_trans_2-like"/>
</dbReference>
<feature type="transmembrane region" description="Helical" evidence="6">
    <location>
        <begin position="449"/>
        <end position="473"/>
    </location>
</feature>
<feature type="transmembrane region" description="Helical" evidence="6">
    <location>
        <begin position="12"/>
        <end position="35"/>
    </location>
</feature>
<dbReference type="PANTHER" id="PTHR32044">
    <property type="entry name" value="GLUCOMANNAN 4-BETA-MANNOSYLTRANSFERASE 9"/>
    <property type="match status" value="1"/>
</dbReference>
<comment type="caution">
    <text evidence="8">The sequence shown here is derived from an EMBL/GenBank/DDBJ whole genome shotgun (WGS) entry which is preliminary data.</text>
</comment>
<keyword evidence="5 6" id="KW-0472">Membrane</keyword>
<dbReference type="RefSeq" id="WP_167082478.1">
    <property type="nucleotide sequence ID" value="NZ_BAAADC010000001.1"/>
</dbReference>
<organism evidence="8 9">
    <name type="scientific">Rhizomicrobium palustre</name>
    <dbReference type="NCBI Taxonomy" id="189966"/>
    <lineage>
        <taxon>Bacteria</taxon>
        <taxon>Pseudomonadati</taxon>
        <taxon>Pseudomonadota</taxon>
        <taxon>Alphaproteobacteria</taxon>
        <taxon>Micropepsales</taxon>
        <taxon>Micropepsaceae</taxon>
        <taxon>Rhizomicrobium</taxon>
    </lineage>
</organism>
<dbReference type="GO" id="GO:0016757">
    <property type="term" value="F:glycosyltransferase activity"/>
    <property type="evidence" value="ECO:0007669"/>
    <property type="project" value="TreeGrafter"/>
</dbReference>
<dbReference type="Pfam" id="PF13632">
    <property type="entry name" value="Glyco_trans_2_3"/>
    <property type="match status" value="1"/>
</dbReference>
<evidence type="ECO:0000256" key="2">
    <source>
        <dbReference type="ARBA" id="ARBA00022679"/>
    </source>
</evidence>
<keyword evidence="3 6" id="KW-0812">Transmembrane</keyword>
<dbReference type="Proteomes" id="UP000570514">
    <property type="component" value="Unassembled WGS sequence"/>
</dbReference>
<reference evidence="8 9" key="1">
    <citation type="submission" date="2020-03" db="EMBL/GenBank/DDBJ databases">
        <title>Genomic Encyclopedia of Type Strains, Phase IV (KMG-IV): sequencing the most valuable type-strain genomes for metagenomic binning, comparative biology and taxonomic classification.</title>
        <authorList>
            <person name="Goeker M."/>
        </authorList>
    </citation>
    <scope>NUCLEOTIDE SEQUENCE [LARGE SCALE GENOMIC DNA]</scope>
    <source>
        <strain evidence="8 9">DSM 19867</strain>
    </source>
</reference>
<evidence type="ECO:0000256" key="4">
    <source>
        <dbReference type="ARBA" id="ARBA00022989"/>
    </source>
</evidence>
<dbReference type="PANTHER" id="PTHR32044:SF80">
    <property type="entry name" value="XYLOGLUCAN GLYCOSYLTRANSFERASE 2-RELATED"/>
    <property type="match status" value="1"/>
</dbReference>
<keyword evidence="4 6" id="KW-1133">Transmembrane helix</keyword>
<dbReference type="InterPro" id="IPR029044">
    <property type="entry name" value="Nucleotide-diphossugar_trans"/>
</dbReference>
<evidence type="ECO:0000256" key="1">
    <source>
        <dbReference type="ARBA" id="ARBA00004653"/>
    </source>
</evidence>
<sequence>MSDLSLILQYGLAVVLVLLAVLSAQLLLLGSLRLFTPGRSLRRPTLPDAALPPVLVQLPVRNEGPLAVRVAVAAAEMDWPQDKLHIQVLDDGDEEAHESLKHAILAAIPPGTRIDVLRRGERTGFKAGNLSFGLAQSDEPFIAMFDADFAPEPDFLRRMMPVLIGDDGLAFVQSRWGHANRDANWLTRAQGLLLDSHFAVEQEARFRAGLPLSFNGSGGIWRRAAIDSVGGWHGDTLTEDLDLSVRCCLKGWRSAFAADVVAYGELPESAAAWRSQQGRWTKGHAQCAKKLLPMVWQSELPLALKAALTLQMCQFAFYTLAFFSAAISLSLMYIGAVYIDAVARLGLFVTFFGLGASFTYVWLGQKLLGRERMIGLHRALLLSAVFPSGLILANTRATFDAYFSRQMYFQRTLRAGERYKGGWRGGPELAAGVFLPAFAFAESVWSLPFFTFAVSGLISIGLMGFSGATGASLPRRQATRQITRD</sequence>
<evidence type="ECO:0000256" key="5">
    <source>
        <dbReference type="ARBA" id="ARBA00023136"/>
    </source>
</evidence>
<dbReference type="Gene3D" id="3.90.550.10">
    <property type="entry name" value="Spore Coat Polysaccharide Biosynthesis Protein SpsA, Chain A"/>
    <property type="match status" value="1"/>
</dbReference>
<name>A0A846MZB1_9PROT</name>
<dbReference type="SUPFAM" id="SSF53448">
    <property type="entry name" value="Nucleotide-diphospho-sugar transferases"/>
    <property type="match status" value="1"/>
</dbReference>
<feature type="transmembrane region" description="Helical" evidence="6">
    <location>
        <begin position="315"/>
        <end position="339"/>
    </location>
</feature>
<accession>A0A846MZB1</accession>
<evidence type="ECO:0000256" key="6">
    <source>
        <dbReference type="SAM" id="Phobius"/>
    </source>
</evidence>
<dbReference type="EMBL" id="JAASRM010000001">
    <property type="protein sequence ID" value="NIK88290.1"/>
    <property type="molecule type" value="Genomic_DNA"/>
</dbReference>
<keyword evidence="9" id="KW-1185">Reference proteome</keyword>
<evidence type="ECO:0000256" key="3">
    <source>
        <dbReference type="ARBA" id="ARBA00022692"/>
    </source>
</evidence>